<dbReference type="SUPFAM" id="SSF50978">
    <property type="entry name" value="WD40 repeat-like"/>
    <property type="match status" value="1"/>
</dbReference>
<evidence type="ECO:0000256" key="5">
    <source>
        <dbReference type="SAM" id="MobiDB-lite"/>
    </source>
</evidence>
<keyword evidence="3" id="KW-0072">Autophagy</keyword>
<evidence type="ECO:0000313" key="7">
    <source>
        <dbReference type="Proteomes" id="UP000282613"/>
    </source>
</evidence>
<dbReference type="Pfam" id="PF21032">
    <property type="entry name" value="PROPPIN"/>
    <property type="match status" value="1"/>
</dbReference>
<feature type="region of interest" description="Disordered" evidence="5">
    <location>
        <begin position="262"/>
        <end position="299"/>
    </location>
</feature>
<evidence type="ECO:0000256" key="4">
    <source>
        <dbReference type="ARBA" id="ARBA00025740"/>
    </source>
</evidence>
<keyword evidence="7" id="KW-1185">Reference proteome</keyword>
<evidence type="ECO:0000256" key="3">
    <source>
        <dbReference type="ARBA" id="ARBA00023006"/>
    </source>
</evidence>
<proteinExistence type="inferred from homology"/>
<feature type="compositionally biased region" description="Polar residues" evidence="5">
    <location>
        <begin position="507"/>
        <end position="522"/>
    </location>
</feature>
<reference evidence="6 7" key="2">
    <citation type="submission" date="2018-11" db="EMBL/GenBank/DDBJ databases">
        <authorList>
            <consortium name="Pathogen Informatics"/>
        </authorList>
    </citation>
    <scope>NUCLEOTIDE SEQUENCE [LARGE SCALE GENOMIC DNA]</scope>
</reference>
<dbReference type="InterPro" id="IPR048720">
    <property type="entry name" value="PROPPIN"/>
</dbReference>
<name>A0A0R3WCG7_TAEAS</name>
<dbReference type="Proteomes" id="UP000282613">
    <property type="component" value="Unassembled WGS sequence"/>
</dbReference>
<feature type="compositionally biased region" description="Low complexity" evidence="5">
    <location>
        <begin position="451"/>
        <end position="474"/>
    </location>
</feature>
<organism evidence="8">
    <name type="scientific">Taenia asiatica</name>
    <name type="common">Asian tapeworm</name>
    <dbReference type="NCBI Taxonomy" id="60517"/>
    <lineage>
        <taxon>Eukaryota</taxon>
        <taxon>Metazoa</taxon>
        <taxon>Spiralia</taxon>
        <taxon>Lophotrochozoa</taxon>
        <taxon>Platyhelminthes</taxon>
        <taxon>Cestoda</taxon>
        <taxon>Eucestoda</taxon>
        <taxon>Cyclophyllidea</taxon>
        <taxon>Taeniidae</taxon>
        <taxon>Taenia</taxon>
    </lineage>
</organism>
<comment type="similarity">
    <text evidence="4">Belongs to the WD repeat PROPPIN family.</text>
</comment>
<dbReference type="STRING" id="60517.A0A0R3WCG7"/>
<dbReference type="Gene3D" id="2.130.10.10">
    <property type="entry name" value="YVTN repeat-like/Quinoprotein amine dehydrogenase"/>
    <property type="match status" value="1"/>
</dbReference>
<dbReference type="EMBL" id="UYRS01018793">
    <property type="protein sequence ID" value="VDK40203.1"/>
    <property type="molecule type" value="Genomic_DNA"/>
</dbReference>
<dbReference type="OrthoDB" id="1667587at2759"/>
<dbReference type="AlphaFoldDB" id="A0A0R3WCG7"/>
<feature type="region of interest" description="Disordered" evidence="5">
    <location>
        <begin position="443"/>
        <end position="475"/>
    </location>
</feature>
<dbReference type="WBParaSite" id="TASK_0000839801-mRNA-1">
    <property type="protein sequence ID" value="TASK_0000839801-mRNA-1"/>
    <property type="gene ID" value="TASK_0000839801"/>
</dbReference>
<sequence length="522" mass="55628">MAGNVSGTMLDDSPILFVDFNQDFTTLCIGTRSGYSLLSTDNHEVLETYSVNGESMCLVGRLFTSNLVVLVSLRDMRKLLIFHSRRDSLICDYRYTNTILSVKMNRQRLVVCLENEIFIHNIRDMSVLHRIEDTPSNRNGVIAFSTCPDKCLLAYPGSSRVGTVYIFDALTFTNVTSIAAHDGVLAALAFNAPSTLLATASERGTVVRVFSIPDGDKLMEFRRGLARCASICSLNFSTDNRFLVCASNTETVHVFKLYGPASPSSSSKGEDGACTPGSSQLSSDTNLNSSTDDTASTSSWTGSLVNWVGGALKAGVAYLPNPVAEVFSQDRSFAFAWIPSAATNLASATSATVSHVAATTTVSPHGDGEHGGSGQAGTAFKKTAALLCYGDQYRLLVAGLDGYLHIFTFDSVRGGEATLLRTQSIANVIYVSLINSGPAPSGISIHQHKQAQGSADTASSSSRRSFAAVAGSSGEPPAAQKVLATEVMMLVTPSTAPQGHCYETEFPTIQSSHPTSSPRKKR</sequence>
<dbReference type="SMART" id="SM00320">
    <property type="entry name" value="WD40"/>
    <property type="match status" value="3"/>
</dbReference>
<keyword evidence="1" id="KW-0853">WD repeat</keyword>
<protein>
    <submittedName>
        <fullName evidence="8">WD repeat domain phosphoinositide-interacting protein 2</fullName>
    </submittedName>
</protein>
<dbReference type="GO" id="GO:0006914">
    <property type="term" value="P:autophagy"/>
    <property type="evidence" value="ECO:0007669"/>
    <property type="project" value="UniProtKB-KW"/>
</dbReference>
<feature type="compositionally biased region" description="Low complexity" evidence="5">
    <location>
        <begin position="278"/>
        <end position="299"/>
    </location>
</feature>
<keyword evidence="2" id="KW-0677">Repeat</keyword>
<dbReference type="InterPro" id="IPR015943">
    <property type="entry name" value="WD40/YVTN_repeat-like_dom_sf"/>
</dbReference>
<evidence type="ECO:0000313" key="8">
    <source>
        <dbReference type="WBParaSite" id="TASK_0000839801-mRNA-1"/>
    </source>
</evidence>
<reference evidence="8" key="1">
    <citation type="submission" date="2017-02" db="UniProtKB">
        <authorList>
            <consortium name="WormBaseParasite"/>
        </authorList>
    </citation>
    <scope>IDENTIFICATION</scope>
</reference>
<evidence type="ECO:0000313" key="6">
    <source>
        <dbReference type="EMBL" id="VDK40203.1"/>
    </source>
</evidence>
<evidence type="ECO:0000256" key="2">
    <source>
        <dbReference type="ARBA" id="ARBA00022737"/>
    </source>
</evidence>
<gene>
    <name evidence="6" type="ORF">TASK_LOCUS8399</name>
</gene>
<feature type="region of interest" description="Disordered" evidence="5">
    <location>
        <begin position="500"/>
        <end position="522"/>
    </location>
</feature>
<dbReference type="GO" id="GO:0005737">
    <property type="term" value="C:cytoplasm"/>
    <property type="evidence" value="ECO:0007669"/>
    <property type="project" value="UniProtKB-ARBA"/>
</dbReference>
<evidence type="ECO:0000256" key="1">
    <source>
        <dbReference type="ARBA" id="ARBA00022574"/>
    </source>
</evidence>
<dbReference type="PANTHER" id="PTHR11227">
    <property type="entry name" value="WD-REPEAT PROTEIN INTERACTING WITH PHOSPHOINOSIDES WIPI -RELATED"/>
    <property type="match status" value="1"/>
</dbReference>
<dbReference type="InterPro" id="IPR036322">
    <property type="entry name" value="WD40_repeat_dom_sf"/>
</dbReference>
<accession>A0A0R3WCG7</accession>
<dbReference type="InterPro" id="IPR001680">
    <property type="entry name" value="WD40_rpt"/>
</dbReference>